<dbReference type="Pfam" id="PF25944">
    <property type="entry name" value="Beta-barrel_RND"/>
    <property type="match status" value="1"/>
</dbReference>
<accession>A0A221KBB3</accession>
<dbReference type="RefSeq" id="WP_232476652.1">
    <property type="nucleotide sequence ID" value="NZ_CP022423.1"/>
</dbReference>
<organism evidence="8 9">
    <name type="scientific">Vitreoscilla filiformis</name>
    <dbReference type="NCBI Taxonomy" id="63"/>
    <lineage>
        <taxon>Bacteria</taxon>
        <taxon>Pseudomonadati</taxon>
        <taxon>Pseudomonadota</taxon>
        <taxon>Betaproteobacteria</taxon>
        <taxon>Neisseriales</taxon>
        <taxon>Neisseriaceae</taxon>
        <taxon>Vitreoscilla</taxon>
    </lineage>
</organism>
<dbReference type="InterPro" id="IPR058626">
    <property type="entry name" value="MdtA-like_b-barrel"/>
</dbReference>
<comment type="similarity">
    <text evidence="2">Belongs to the membrane fusion protein (MFP) (TC 8.A.1) family.</text>
</comment>
<sequence length="320" mass="33273">MKKRLFTEGAVVKAGQSLFEIDAAPYRATLDSAQATQAKAEAALAQAAATLERNRPLFAAKAISQQEWIATEAAFKAAQADVGAAKAAVEQARLNVEYASVLAPITGRIGRAQITEGALVSQGEATLLATIQQVDALYVNFTQSAAELMKLRRALASGKLGRSDSAVVQVVLEDGSVYAHPGKLLFSDISVDTTSGQVLLRAEVPNPQGELLPGLFVKVRIEEARSDSAMLVPQQAVTRGVSGDTVLVVGADKQVAPRPVKLGGSQSTNWVVLDGLKAGEQVVVEGFQKIRPKTPVTPVPWSPAGAASGAAAAASAPASR</sequence>
<protein>
    <submittedName>
        <fullName evidence="8">MexX family efflux pump subunit</fullName>
    </submittedName>
</protein>
<feature type="domain" description="Multidrug resistance protein MdtA-like barrel-sandwich hybrid" evidence="5">
    <location>
        <begin position="2"/>
        <end position="132"/>
    </location>
</feature>
<evidence type="ECO:0000259" key="5">
    <source>
        <dbReference type="Pfam" id="PF25917"/>
    </source>
</evidence>
<feature type="compositionally biased region" description="Low complexity" evidence="3">
    <location>
        <begin position="302"/>
        <end position="320"/>
    </location>
</feature>
<dbReference type="Pfam" id="PF25876">
    <property type="entry name" value="HH_MFP_RND"/>
    <property type="match status" value="1"/>
</dbReference>
<dbReference type="GO" id="GO:0005886">
    <property type="term" value="C:plasma membrane"/>
    <property type="evidence" value="ECO:0007669"/>
    <property type="project" value="UniProtKB-SubCell"/>
</dbReference>
<reference evidence="8 9" key="1">
    <citation type="submission" date="2017-07" db="EMBL/GenBank/DDBJ databases">
        <title>Complete Genome Sequence of the cosmetic ferment Vitreoscilla filiformis (ATCC15551).</title>
        <authorList>
            <person name="Contreras S."/>
            <person name="Sagory-Zalkind P."/>
            <person name="Blanquart H."/>
            <person name="Iltis A."/>
            <person name="Morand S.C."/>
        </authorList>
    </citation>
    <scope>NUCLEOTIDE SEQUENCE [LARGE SCALE GENOMIC DNA]</scope>
    <source>
        <strain evidence="8 9">ATCC 15551</strain>
    </source>
</reference>
<evidence type="ECO:0000313" key="9">
    <source>
        <dbReference type="Proteomes" id="UP000199729"/>
    </source>
</evidence>
<dbReference type="Proteomes" id="UP000199729">
    <property type="component" value="Chromosome"/>
</dbReference>
<feature type="region of interest" description="Disordered" evidence="3">
    <location>
        <begin position="294"/>
        <end position="320"/>
    </location>
</feature>
<evidence type="ECO:0000259" key="4">
    <source>
        <dbReference type="Pfam" id="PF25876"/>
    </source>
</evidence>
<proteinExistence type="inferred from homology"/>
<dbReference type="AlphaFoldDB" id="A0A221KBB3"/>
<dbReference type="Gene3D" id="2.40.30.170">
    <property type="match status" value="1"/>
</dbReference>
<evidence type="ECO:0000313" key="8">
    <source>
        <dbReference type="EMBL" id="ASM76279.1"/>
    </source>
</evidence>
<feature type="domain" description="Multidrug resistance protein MdtA-like C-terminal permuted SH3" evidence="7">
    <location>
        <begin position="229"/>
        <end position="289"/>
    </location>
</feature>
<dbReference type="EMBL" id="CP022423">
    <property type="protein sequence ID" value="ASM76279.1"/>
    <property type="molecule type" value="Genomic_DNA"/>
</dbReference>
<dbReference type="NCBIfam" id="TIGR01730">
    <property type="entry name" value="RND_mfp"/>
    <property type="match status" value="1"/>
</dbReference>
<dbReference type="Pfam" id="PF25967">
    <property type="entry name" value="RND-MFP_C"/>
    <property type="match status" value="1"/>
</dbReference>
<evidence type="ECO:0000256" key="3">
    <source>
        <dbReference type="SAM" id="MobiDB-lite"/>
    </source>
</evidence>
<dbReference type="PANTHER" id="PTHR30158">
    <property type="entry name" value="ACRA/E-RELATED COMPONENT OF DRUG EFFLUX TRANSPORTER"/>
    <property type="match status" value="1"/>
</dbReference>
<dbReference type="InterPro" id="IPR058625">
    <property type="entry name" value="MdtA-like_BSH"/>
</dbReference>
<feature type="domain" description="Multidrug resistance protein MdtA-like beta-barrel" evidence="6">
    <location>
        <begin position="137"/>
        <end position="224"/>
    </location>
</feature>
<dbReference type="KEGG" id="vff:VITFI_CDS0500"/>
<evidence type="ECO:0000256" key="1">
    <source>
        <dbReference type="ARBA" id="ARBA00004196"/>
    </source>
</evidence>
<keyword evidence="9" id="KW-1185">Reference proteome</keyword>
<name>A0A221KBB3_VITFI</name>
<dbReference type="Gene3D" id="2.40.420.20">
    <property type="match status" value="1"/>
</dbReference>
<dbReference type="InterPro" id="IPR006143">
    <property type="entry name" value="RND_pump_MFP"/>
</dbReference>
<evidence type="ECO:0000256" key="2">
    <source>
        <dbReference type="ARBA" id="ARBA00009477"/>
    </source>
</evidence>
<dbReference type="Pfam" id="PF25917">
    <property type="entry name" value="BSH_RND"/>
    <property type="match status" value="1"/>
</dbReference>
<dbReference type="Gene3D" id="2.40.50.100">
    <property type="match status" value="1"/>
</dbReference>
<evidence type="ECO:0000259" key="7">
    <source>
        <dbReference type="Pfam" id="PF25967"/>
    </source>
</evidence>
<gene>
    <name evidence="8" type="ORF">VITFI_CDS0500</name>
</gene>
<dbReference type="InterPro" id="IPR058624">
    <property type="entry name" value="MdtA-like_HH"/>
</dbReference>
<dbReference type="GO" id="GO:0022857">
    <property type="term" value="F:transmembrane transporter activity"/>
    <property type="evidence" value="ECO:0007669"/>
    <property type="project" value="InterPro"/>
</dbReference>
<dbReference type="SUPFAM" id="SSF111369">
    <property type="entry name" value="HlyD-like secretion proteins"/>
    <property type="match status" value="1"/>
</dbReference>
<dbReference type="InterPro" id="IPR058627">
    <property type="entry name" value="MdtA-like_C"/>
</dbReference>
<dbReference type="Gene3D" id="1.10.287.470">
    <property type="entry name" value="Helix hairpin bin"/>
    <property type="match status" value="1"/>
</dbReference>
<dbReference type="FunFam" id="2.40.420.20:FF:000001">
    <property type="entry name" value="Efflux RND transporter periplasmic adaptor subunit"/>
    <property type="match status" value="1"/>
</dbReference>
<feature type="domain" description="Multidrug resistance protein MdtA-like alpha-helical hairpin" evidence="4">
    <location>
        <begin position="29"/>
        <end position="99"/>
    </location>
</feature>
<comment type="subcellular location">
    <subcellularLocation>
        <location evidence="1">Cell envelope</location>
    </subcellularLocation>
</comment>
<dbReference type="PANTHER" id="PTHR30158:SF3">
    <property type="entry name" value="MULTIDRUG EFFLUX PUMP SUBUNIT ACRA-RELATED"/>
    <property type="match status" value="1"/>
</dbReference>
<evidence type="ECO:0000259" key="6">
    <source>
        <dbReference type="Pfam" id="PF25944"/>
    </source>
</evidence>
<dbReference type="GO" id="GO:0046677">
    <property type="term" value="P:response to antibiotic"/>
    <property type="evidence" value="ECO:0007669"/>
    <property type="project" value="TreeGrafter"/>
</dbReference>